<dbReference type="InterPro" id="IPR016032">
    <property type="entry name" value="Sig_transdc_resp-reg_C-effctor"/>
</dbReference>
<dbReference type="KEGG" id="tom:BWR18_05045"/>
<evidence type="ECO:0000313" key="2">
    <source>
        <dbReference type="EMBL" id="APX11127.1"/>
    </source>
</evidence>
<sequence>MSFEQDVARLYNAAFDDAALAASLVDLARHNHSSVLNFLAFDAQSGAPVAGITSGDPSIDAEFRTNWAHRDKRIVRGLAQPRDRVWHQADLYTDDERRTCPVYNEWLKSHDAQAGMGIMTHAGPHLLLCSTAFRPENLGNYTKAEVRMWETLHLHLMAIVRLRQQFVDRTFAHHKSTADMQQMLYLDRDGQVIDSTTAARRFIADTPELSLQFGRLFLGRNQLTRAFDMRVQNVLAGDPVLPLALRTLGNRPVVSIDILRAVPAPFNSLGTRHAEVMVVLKNLQSPICADPREVAEVFGLTPTEAEIACALARGDTPSAIARQRNRALSTVRWTIRNILDKLELNRTCDLRALINGCS</sequence>
<dbReference type="SMART" id="SM00421">
    <property type="entry name" value="HTH_LUXR"/>
    <property type="match status" value="1"/>
</dbReference>
<dbReference type="SUPFAM" id="SSF46894">
    <property type="entry name" value="C-terminal effector domain of the bipartite response regulators"/>
    <property type="match status" value="1"/>
</dbReference>
<dbReference type="GO" id="GO:0003677">
    <property type="term" value="F:DNA binding"/>
    <property type="evidence" value="ECO:0007669"/>
    <property type="project" value="InterPro"/>
</dbReference>
<feature type="domain" description="HTH luxR-type" evidence="1">
    <location>
        <begin position="293"/>
        <end position="358"/>
    </location>
</feature>
<protein>
    <recommendedName>
        <fullName evidence="1">HTH luxR-type domain-containing protein</fullName>
    </recommendedName>
</protein>
<dbReference type="InterPro" id="IPR000792">
    <property type="entry name" value="Tscrpt_reg_LuxR_C"/>
</dbReference>
<dbReference type="Proteomes" id="UP000186336">
    <property type="component" value="Chromosome"/>
</dbReference>
<reference evidence="2 3" key="1">
    <citation type="submission" date="2017-01" db="EMBL/GenBank/DDBJ databases">
        <title>Complete genome of Tateyamaria omphalii DOK1-4 isolated from seawater in Dokdo.</title>
        <authorList>
            <person name="Kim J.H."/>
            <person name="Chi W.-J."/>
        </authorList>
    </citation>
    <scope>NUCLEOTIDE SEQUENCE [LARGE SCALE GENOMIC DNA]</scope>
    <source>
        <strain evidence="2 3">DOK1-4</strain>
    </source>
</reference>
<dbReference type="OrthoDB" id="8107794at2"/>
<dbReference type="RefSeq" id="WP_076626992.1">
    <property type="nucleotide sequence ID" value="NZ_CP019312.1"/>
</dbReference>
<proteinExistence type="predicted"/>
<dbReference type="STRING" id="299262.BWR18_05045"/>
<accession>A0A1P8MSR2</accession>
<evidence type="ECO:0000259" key="1">
    <source>
        <dbReference type="PROSITE" id="PS50043"/>
    </source>
</evidence>
<gene>
    <name evidence="2" type="ORF">BWR18_05045</name>
</gene>
<dbReference type="EMBL" id="CP019312">
    <property type="protein sequence ID" value="APX11127.1"/>
    <property type="molecule type" value="Genomic_DNA"/>
</dbReference>
<organism evidence="2 3">
    <name type="scientific">Tateyamaria omphalii</name>
    <dbReference type="NCBI Taxonomy" id="299262"/>
    <lineage>
        <taxon>Bacteria</taxon>
        <taxon>Pseudomonadati</taxon>
        <taxon>Pseudomonadota</taxon>
        <taxon>Alphaproteobacteria</taxon>
        <taxon>Rhodobacterales</taxon>
        <taxon>Roseobacteraceae</taxon>
        <taxon>Tateyamaria</taxon>
    </lineage>
</organism>
<dbReference type="PROSITE" id="PS50043">
    <property type="entry name" value="HTH_LUXR_2"/>
    <property type="match status" value="1"/>
</dbReference>
<dbReference type="GO" id="GO:0006355">
    <property type="term" value="P:regulation of DNA-templated transcription"/>
    <property type="evidence" value="ECO:0007669"/>
    <property type="project" value="InterPro"/>
</dbReference>
<evidence type="ECO:0000313" key="3">
    <source>
        <dbReference type="Proteomes" id="UP000186336"/>
    </source>
</evidence>
<name>A0A1P8MSR2_9RHOB</name>
<dbReference type="AlphaFoldDB" id="A0A1P8MSR2"/>
<dbReference type="InterPro" id="IPR036388">
    <property type="entry name" value="WH-like_DNA-bd_sf"/>
</dbReference>
<keyword evidence="3" id="KW-1185">Reference proteome</keyword>
<dbReference type="Gene3D" id="1.10.10.10">
    <property type="entry name" value="Winged helix-like DNA-binding domain superfamily/Winged helix DNA-binding domain"/>
    <property type="match status" value="1"/>
</dbReference>